<reference evidence="1" key="1">
    <citation type="submission" date="2020-02" db="EMBL/GenBank/DDBJ databases">
        <authorList>
            <person name="Meier V. D."/>
        </authorList>
    </citation>
    <scope>NUCLEOTIDE SEQUENCE</scope>
    <source>
        <strain evidence="1">AVDCRST_MAG77</strain>
    </source>
</reference>
<name>A0A6J4HT00_9CHLR</name>
<accession>A0A6J4HT00</accession>
<dbReference type="AlphaFoldDB" id="A0A6J4HT00"/>
<proteinExistence type="predicted"/>
<protein>
    <submittedName>
        <fullName evidence="1">Uncharacterized protein</fullName>
    </submittedName>
</protein>
<evidence type="ECO:0000313" key="1">
    <source>
        <dbReference type="EMBL" id="CAA9233090.1"/>
    </source>
</evidence>
<gene>
    <name evidence="1" type="ORF">AVDCRST_MAG77-1109</name>
</gene>
<sequence>MAPFVRTVPGRVSSLGWTQWEDRAPALWRLHPELVRSPRELRALRPR</sequence>
<dbReference type="EMBL" id="CADCTC010000073">
    <property type="protein sequence ID" value="CAA9233090.1"/>
    <property type="molecule type" value="Genomic_DNA"/>
</dbReference>
<organism evidence="1">
    <name type="scientific">uncultured Chloroflexota bacterium</name>
    <dbReference type="NCBI Taxonomy" id="166587"/>
    <lineage>
        <taxon>Bacteria</taxon>
        <taxon>Bacillati</taxon>
        <taxon>Chloroflexota</taxon>
        <taxon>environmental samples</taxon>
    </lineage>
</organism>